<evidence type="ECO:0000313" key="2">
    <source>
        <dbReference type="EMBL" id="NOV48801.1"/>
    </source>
</evidence>
<protein>
    <submittedName>
        <fullName evidence="2">Putative secreted protein</fullName>
    </submittedName>
</protein>
<accession>A0A6M2DUP0</accession>
<reference evidence="2" key="1">
    <citation type="submission" date="2020-03" db="EMBL/GenBank/DDBJ databases">
        <title>Transcriptomic Profiling of the Digestive Tract of the Rat Flea, Xenopsylla cheopis, Following Blood Feeding and Infection with Yersinia pestis.</title>
        <authorList>
            <person name="Bland D.M."/>
            <person name="Martens C.A."/>
            <person name="Virtaneva K."/>
            <person name="Kanakabandi K."/>
            <person name="Long D."/>
            <person name="Rosenke R."/>
            <person name="Saturday G.A."/>
            <person name="Hoyt F.H."/>
            <person name="Bruno D.P."/>
            <person name="Ribeiro J.M.C."/>
            <person name="Hinnebusch J."/>
        </authorList>
    </citation>
    <scope>NUCLEOTIDE SEQUENCE</scope>
</reference>
<name>A0A6M2DUP0_XENCH</name>
<evidence type="ECO:0000256" key="1">
    <source>
        <dbReference type="SAM" id="MobiDB-lite"/>
    </source>
</evidence>
<sequence>MKNTTKLSEMSNCVVKVLNKDDCIFTETFPVNDDLKNITSNLLIMKEAVNNFLTSLIELNQEANVIDNKSDSDEGDRSDDSMDTTNLEQSNKKMKIV</sequence>
<dbReference type="AlphaFoldDB" id="A0A6M2DUP0"/>
<dbReference type="EMBL" id="GIIL01005075">
    <property type="protein sequence ID" value="NOV48801.1"/>
    <property type="molecule type" value="Transcribed_RNA"/>
</dbReference>
<organism evidence="2">
    <name type="scientific">Xenopsylla cheopis</name>
    <name type="common">Oriental rat flea</name>
    <name type="synonym">Pulex cheopis</name>
    <dbReference type="NCBI Taxonomy" id="163159"/>
    <lineage>
        <taxon>Eukaryota</taxon>
        <taxon>Metazoa</taxon>
        <taxon>Ecdysozoa</taxon>
        <taxon>Arthropoda</taxon>
        <taxon>Hexapoda</taxon>
        <taxon>Insecta</taxon>
        <taxon>Pterygota</taxon>
        <taxon>Neoptera</taxon>
        <taxon>Endopterygota</taxon>
        <taxon>Siphonaptera</taxon>
        <taxon>Pulicidae</taxon>
        <taxon>Xenopsyllinae</taxon>
        <taxon>Xenopsylla</taxon>
    </lineage>
</organism>
<proteinExistence type="predicted"/>
<feature type="region of interest" description="Disordered" evidence="1">
    <location>
        <begin position="66"/>
        <end position="97"/>
    </location>
</feature>